<feature type="compositionally biased region" description="Basic and acidic residues" evidence="6">
    <location>
        <begin position="177"/>
        <end position="188"/>
    </location>
</feature>
<feature type="transmembrane region" description="Helical" evidence="7">
    <location>
        <begin position="1001"/>
        <end position="1023"/>
    </location>
</feature>
<keyword evidence="4 7" id="KW-1133">Transmembrane helix</keyword>
<feature type="transmembrane region" description="Helical" evidence="7">
    <location>
        <begin position="1414"/>
        <end position="1443"/>
    </location>
</feature>
<evidence type="ECO:0000256" key="2">
    <source>
        <dbReference type="ARBA" id="ARBA00022475"/>
    </source>
</evidence>
<feature type="transmembrane region" description="Helical" evidence="7">
    <location>
        <begin position="934"/>
        <end position="958"/>
    </location>
</feature>
<feature type="transmembrane region" description="Helical" evidence="7">
    <location>
        <begin position="761"/>
        <end position="780"/>
    </location>
</feature>
<dbReference type="OMA" id="VYYLMPL"/>
<dbReference type="GO" id="GO:0005886">
    <property type="term" value="C:plasma membrane"/>
    <property type="evidence" value="ECO:0007669"/>
    <property type="project" value="UniProtKB-SubCell"/>
</dbReference>
<keyword evidence="5 7" id="KW-0472">Membrane</keyword>
<feature type="transmembrane region" description="Helical" evidence="7">
    <location>
        <begin position="908"/>
        <end position="928"/>
    </location>
</feature>
<feature type="domain" description="ABC3 transporter permease C-terminal" evidence="8">
    <location>
        <begin position="1364"/>
        <end position="1483"/>
    </location>
</feature>
<keyword evidence="3 7" id="KW-0812">Transmembrane</keyword>
<evidence type="ECO:0000313" key="9">
    <source>
        <dbReference type="EMBL" id="KAJ5070664.1"/>
    </source>
</evidence>
<feature type="transmembrane region" description="Helical" evidence="7">
    <location>
        <begin position="1359"/>
        <end position="1382"/>
    </location>
</feature>
<feature type="transmembrane region" description="Helical" evidence="7">
    <location>
        <begin position="853"/>
        <end position="872"/>
    </location>
</feature>
<evidence type="ECO:0000256" key="5">
    <source>
        <dbReference type="ARBA" id="ARBA00023136"/>
    </source>
</evidence>
<dbReference type="EMBL" id="JAPDFW010000093">
    <property type="protein sequence ID" value="KAJ5070664.1"/>
    <property type="molecule type" value="Genomic_DNA"/>
</dbReference>
<feature type="transmembrane region" description="Helical" evidence="7">
    <location>
        <begin position="1455"/>
        <end position="1476"/>
    </location>
</feature>
<evidence type="ECO:0000256" key="1">
    <source>
        <dbReference type="ARBA" id="ARBA00004651"/>
    </source>
</evidence>
<accession>A0A9Q0R9F3</accession>
<comment type="subcellular location">
    <subcellularLocation>
        <location evidence="1">Cell membrane</location>
        <topology evidence="1">Multi-pass membrane protein</topology>
    </subcellularLocation>
</comment>
<feature type="region of interest" description="Disordered" evidence="6">
    <location>
        <begin position="145"/>
        <end position="215"/>
    </location>
</feature>
<dbReference type="PANTHER" id="PTHR32522">
    <property type="match status" value="1"/>
</dbReference>
<dbReference type="InterPro" id="IPR035965">
    <property type="entry name" value="PAS-like_dom_sf"/>
</dbReference>
<dbReference type="InterPro" id="IPR003838">
    <property type="entry name" value="ABC3_permease_C"/>
</dbReference>
<keyword evidence="10" id="KW-1185">Reference proteome</keyword>
<evidence type="ECO:0000259" key="8">
    <source>
        <dbReference type="Pfam" id="PF02687"/>
    </source>
</evidence>
<evidence type="ECO:0000256" key="7">
    <source>
        <dbReference type="SAM" id="Phobius"/>
    </source>
</evidence>
<gene>
    <name evidence="9" type="ORF">M0811_10734</name>
</gene>
<organism evidence="9 10">
    <name type="scientific">Anaeramoeba ignava</name>
    <name type="common">Anaerobic marine amoeba</name>
    <dbReference type="NCBI Taxonomy" id="1746090"/>
    <lineage>
        <taxon>Eukaryota</taxon>
        <taxon>Metamonada</taxon>
        <taxon>Anaeramoebidae</taxon>
        <taxon>Anaeramoeba</taxon>
    </lineage>
</organism>
<evidence type="ECO:0000256" key="3">
    <source>
        <dbReference type="ARBA" id="ARBA00022692"/>
    </source>
</evidence>
<keyword evidence="2" id="KW-1003">Cell membrane</keyword>
<reference evidence="9" key="1">
    <citation type="submission" date="2022-10" db="EMBL/GenBank/DDBJ databases">
        <title>Novel sulphate-reducing endosymbionts in the free-living metamonad Anaeramoeba.</title>
        <authorList>
            <person name="Jerlstrom-Hultqvist J."/>
            <person name="Cepicka I."/>
            <person name="Gallot-Lavallee L."/>
            <person name="Salas-Leiva D."/>
            <person name="Curtis B.A."/>
            <person name="Zahonova K."/>
            <person name="Pipaliya S."/>
            <person name="Dacks J."/>
            <person name="Roger A.J."/>
        </authorList>
    </citation>
    <scope>NUCLEOTIDE SEQUENCE</scope>
    <source>
        <strain evidence="9">BMAN</strain>
    </source>
</reference>
<evidence type="ECO:0000256" key="6">
    <source>
        <dbReference type="SAM" id="MobiDB-lite"/>
    </source>
</evidence>
<evidence type="ECO:0000313" key="10">
    <source>
        <dbReference type="Proteomes" id="UP001149090"/>
    </source>
</evidence>
<dbReference type="PANTHER" id="PTHR32522:SF5">
    <property type="entry name" value="ABC3 TRANSPORTER PERMEASE PROTEIN DOMAIN-CONTAINING PROTEIN"/>
    <property type="match status" value="1"/>
</dbReference>
<evidence type="ECO:0000256" key="4">
    <source>
        <dbReference type="ARBA" id="ARBA00022989"/>
    </source>
</evidence>
<feature type="compositionally biased region" description="Polar residues" evidence="6">
    <location>
        <begin position="166"/>
        <end position="176"/>
    </location>
</feature>
<protein>
    <recommendedName>
        <fullName evidence="8">ABC3 transporter permease C-terminal domain-containing protein</fullName>
    </recommendedName>
</protein>
<dbReference type="OrthoDB" id="312032at2759"/>
<dbReference type="Pfam" id="PF02687">
    <property type="entry name" value="FtsX"/>
    <property type="match status" value="2"/>
</dbReference>
<dbReference type="Gene3D" id="3.30.450.20">
    <property type="entry name" value="PAS domain"/>
    <property type="match status" value="1"/>
</dbReference>
<dbReference type="SUPFAM" id="SSF55785">
    <property type="entry name" value="PYP-like sensor domain (PAS domain)"/>
    <property type="match status" value="1"/>
</dbReference>
<comment type="caution">
    <text evidence="9">The sequence shown here is derived from an EMBL/GenBank/DDBJ whole genome shotgun (WGS) entry which is preliminary data.</text>
</comment>
<feature type="compositionally biased region" description="Low complexity" evidence="6">
    <location>
        <begin position="189"/>
        <end position="202"/>
    </location>
</feature>
<feature type="transmembrane region" description="Helical" evidence="7">
    <location>
        <begin position="801"/>
        <end position="833"/>
    </location>
</feature>
<sequence>MGNANNVKHKVTKFQLKKYRKKIYSSPDAVVVASPERGFIEVNDQAVKLFEASSREELLKFGPDVLSPKFQSHVNKTTQEVIMETWKKSVESEQGYSDLIFENISIKGNHFFVHVWVTPIIFLGKLVSQAVIKKIDNPITLEHKTEDPTEVDSSLIKPRFDDESSDSYIDTQSEPNTKSEKQNTKSEKQNSNSEKQNSNSEKQPPKQTSNGIWSKDNLDKEILKLDKEIERATKEKTRLERIKFKVLEKQLNEKTQENTQLKNEIFVLQQLLEEMKKSNNENESESQLQEEIERIKKKKKKFKTEVERLTNRLKMVEFEKENLKKLIFQEESDLPERIQNLKKVIQSKEGKSKGGNFKMCFRYVFANIKRNPRSFIIGVSSIFLVVFFVSLLDNTLKKAPWIYLALSEDTTGEIDAQITPTTYNQEVYWVNYTEMNEKLSGSSDIHGAAPRWVARANISSKTNENFQTTANVLILDTKKEKEMGLSRAWDKRVLGEEEAYVSDNLLRILGVQSNCGDRVVVNITLETILSLLGIDFPDINNATAYEETKFIFEYFFGINMNETYTINLTQVLMNLGIEVPPWIPTDNITATGEEIFDFIWPSIEILSQNNTNILQGFTSEFSVIDKIKSSEGKYPSSIGSVVMIDSRFALKSLTTTMIQTLNFYSVFADILGFGNATEIIDFLENLEINDYAFSIVIQMKDRLDAYMKSGQKFDDAFIEFSNSISYKLGYKNPNYDLSLPLYTALNGLVFIRIFLNQVFASVIALLVILCLALIYSLMISDVEEKTYEYGMLRAIGMKNNSLVLLLVIQAFSFSIPAILLGLFVSFLANLGVAKLVAGFARFPVSYTYTTEPIVLSIMIGLLMPLVANILPIRKVLAKRLRDSLDIYHESFSDVIVTMVKLAKLRISVGQTLVSLLLVVTGVVFYYGIPLTFIYLNFSGFFAIFISILIGLLFGLSLVGQVFQPFLEKLFVYLIVWGKDLHLRLLVKKNLASHRKRNKKTAVIFTTVLAFIIFSGSLSVLYSVSMKKQIQMLFGSDIVLQSLNIHDPLNKDDYISYLEDAKKYYPIDSFAFTTFPFSSNDFIDWTSVTNLPESRYFEALLYGLEEYFLESTYSEFFVIKNYTKQFNYDKVGKVKNIVKSLYTDAGKQKISVDSDFSIPEDTVSGEILPGFYYVDYKSPNQTIIKPDENNSLNSINVYQRSDDDLYINYLDVILGQSLHLSLAITPDSPIRIDNEIGISQFNKTYLVSLAKIRSMNSQCPGYFLSSYQMFALSSPAFTSIPEYLNLLNLSAEIYNNATGSNYSYTSAPIERLFVKMKSDASNDNLIDVLNGIKSVKNSNFYVYFNTPAIVDSASVAINGLLIFFNIVSVVALILCFFVLWLSFIANIRENSWEFGVLRAIGISGNQAARIYIYEAFCLVLSCILLGSIIGILIAITIFLQYLLFTEMAFEFLFPNTLYFSVIGMSLAVAFLASYLSLRTLKKKTIAVVLRGKF</sequence>
<proteinExistence type="predicted"/>
<dbReference type="Proteomes" id="UP001149090">
    <property type="component" value="Unassembled WGS sequence"/>
</dbReference>
<feature type="transmembrane region" description="Helical" evidence="7">
    <location>
        <begin position="375"/>
        <end position="392"/>
    </location>
</feature>
<name>A0A9Q0R9F3_ANAIG</name>
<feature type="domain" description="ABC3 transporter permease C-terminal" evidence="8">
    <location>
        <begin position="761"/>
        <end position="877"/>
    </location>
</feature>